<organism evidence="1 2">
    <name type="scientific">Hydra vulgaris</name>
    <name type="common">Hydra</name>
    <name type="synonym">Hydra attenuata</name>
    <dbReference type="NCBI Taxonomy" id="6087"/>
    <lineage>
        <taxon>Eukaryota</taxon>
        <taxon>Metazoa</taxon>
        <taxon>Cnidaria</taxon>
        <taxon>Hydrozoa</taxon>
        <taxon>Hydroidolina</taxon>
        <taxon>Anthoathecata</taxon>
        <taxon>Aplanulata</taxon>
        <taxon>Hydridae</taxon>
        <taxon>Hydra</taxon>
    </lineage>
</organism>
<dbReference type="RefSeq" id="XP_065675796.1">
    <property type="nucleotide sequence ID" value="XM_065819724.1"/>
</dbReference>
<dbReference type="PANTHER" id="PTHR31912">
    <property type="entry name" value="IP13529P"/>
    <property type="match status" value="1"/>
</dbReference>
<proteinExistence type="predicted"/>
<evidence type="ECO:0000313" key="2">
    <source>
        <dbReference type="RefSeq" id="XP_065675796.1"/>
    </source>
</evidence>
<evidence type="ECO:0000313" key="1">
    <source>
        <dbReference type="Proteomes" id="UP001652625"/>
    </source>
</evidence>
<gene>
    <name evidence="2" type="primary">LOC136092003</name>
</gene>
<reference evidence="2" key="1">
    <citation type="submission" date="2025-08" db="UniProtKB">
        <authorList>
            <consortium name="RefSeq"/>
        </authorList>
    </citation>
    <scope>IDENTIFICATION</scope>
</reference>
<dbReference type="Proteomes" id="UP001652625">
    <property type="component" value="Chromosome 15"/>
</dbReference>
<accession>A0ABM4DML1</accession>
<dbReference type="PANTHER" id="PTHR31912:SF34">
    <property type="entry name" value="NOTOCHORD-RELATED PROTEIN"/>
    <property type="match status" value="1"/>
</dbReference>
<protein>
    <submittedName>
        <fullName evidence="2">Uncharacterized protein LOC136092003</fullName>
    </submittedName>
</protein>
<dbReference type="GeneID" id="136092003"/>
<name>A0ABM4DML1_HYDVU</name>
<sequence length="425" mass="49436">MQDYSDGTHFKSLNGNSNNFIRLHLYNDELEICNALGSRKGTHKVSIFYFLVGNIETHLWTNLDHIHLVLVAQYSTVKMYGYDKILNKLRNDIKLLEIDGLDLNILGKIEHINGTIVTFSGDNLSSNFFGGFSTCFSSGRVCRYCMTSFKFLSKVHSESLCQLRTLDLHNYHVQEVKTDKSLSSVYGVNSHCSLSSLQYFNAIECFQPDFMHDGLEGLLSVNFSIVVRNLIKEKLFTIIQLKEEIANFKYGIPDICDKPAISCVPKNLAISNKTIHGKAVERWSLFHFLLIFVSCLVKNHDILLNNDFWQLHLLCRQIVQIILAPEIDINWIPILEHLIQRHHSLLERISPVSFIPKIHFLVHYPRLLLHFGPLRHLWVMRFEAKHQYFKQIARRVKNFKNITFTLAQRHEMRKCVMNFGRSSYY</sequence>
<keyword evidence="1" id="KW-1185">Reference proteome</keyword>